<reference evidence="1 2" key="1">
    <citation type="submission" date="2021-01" db="EMBL/GenBank/DDBJ databases">
        <title>WGS of actinomycetes isolated from Thailand.</title>
        <authorList>
            <person name="Thawai C."/>
        </authorList>
    </citation>
    <scope>NUCLEOTIDE SEQUENCE [LARGE SCALE GENOMIC DNA]</scope>
    <source>
        <strain evidence="1 2">CH5-8</strain>
    </source>
</reference>
<dbReference type="RefSeq" id="WP_201814594.1">
    <property type="nucleotide sequence ID" value="NZ_JAERRH010000002.1"/>
</dbReference>
<protein>
    <recommendedName>
        <fullName evidence="3">Fe2OG dioxygenase domain-containing protein</fullName>
    </recommendedName>
</protein>
<evidence type="ECO:0008006" key="3">
    <source>
        <dbReference type="Google" id="ProtNLM"/>
    </source>
</evidence>
<accession>A0ABS1NVS1</accession>
<proteinExistence type="predicted"/>
<gene>
    <name evidence="1" type="ORF">JK361_05985</name>
</gene>
<dbReference type="Proteomes" id="UP000621386">
    <property type="component" value="Unassembled WGS sequence"/>
</dbReference>
<dbReference type="EMBL" id="JAERRH010000002">
    <property type="protein sequence ID" value="MBL1104158.1"/>
    <property type="molecule type" value="Genomic_DNA"/>
</dbReference>
<comment type="caution">
    <text evidence="1">The sequence shown here is derived from an EMBL/GenBank/DDBJ whole genome shotgun (WGS) entry which is preliminary data.</text>
</comment>
<organism evidence="1 2">
    <name type="scientific">Streptomyces musisoli</name>
    <dbReference type="NCBI Taxonomy" id="2802280"/>
    <lineage>
        <taxon>Bacteria</taxon>
        <taxon>Bacillati</taxon>
        <taxon>Actinomycetota</taxon>
        <taxon>Actinomycetes</taxon>
        <taxon>Kitasatosporales</taxon>
        <taxon>Streptomycetaceae</taxon>
        <taxon>Streptomyces</taxon>
    </lineage>
</organism>
<sequence length="236" mass="26848">MITELPLLTAEGTEDVRTRVYALREHWITRGGEPPAFLTLGTPSYLDVAERPESGHYERHGVAARSLLLAHFQDLYDLIGETLTEHLDAPVHYPDHLALPGFHIWLEAAIFTRPQAPVHFDLQYQAFDWPPGTDTDRLLSFTLPLRVPAAGGGLNLWEVTYRDFRRSLARGWVESAADLQRFHTKRYVPYTPGRLYVHSGHVLHQVAPSSSVRAGDERLTLQGHGVRCADHWLLYW</sequence>
<evidence type="ECO:0000313" key="1">
    <source>
        <dbReference type="EMBL" id="MBL1104158.1"/>
    </source>
</evidence>
<name>A0ABS1NVS1_9ACTN</name>
<keyword evidence="2" id="KW-1185">Reference proteome</keyword>
<evidence type="ECO:0000313" key="2">
    <source>
        <dbReference type="Proteomes" id="UP000621386"/>
    </source>
</evidence>